<dbReference type="OrthoDB" id="4748970at2759"/>
<feature type="compositionally biased region" description="Polar residues" evidence="1">
    <location>
        <begin position="165"/>
        <end position="179"/>
    </location>
</feature>
<organism evidence="2 3">
    <name type="scientific">Diploscapter pachys</name>
    <dbReference type="NCBI Taxonomy" id="2018661"/>
    <lineage>
        <taxon>Eukaryota</taxon>
        <taxon>Metazoa</taxon>
        <taxon>Ecdysozoa</taxon>
        <taxon>Nematoda</taxon>
        <taxon>Chromadorea</taxon>
        <taxon>Rhabditida</taxon>
        <taxon>Rhabditina</taxon>
        <taxon>Rhabditomorpha</taxon>
        <taxon>Rhabditoidea</taxon>
        <taxon>Rhabditidae</taxon>
        <taxon>Diploscapter</taxon>
    </lineage>
</organism>
<name>A0A2A2K3F6_9BILA</name>
<dbReference type="EMBL" id="LIAE01009762">
    <property type="protein sequence ID" value="PAV68410.1"/>
    <property type="molecule type" value="Genomic_DNA"/>
</dbReference>
<comment type="caution">
    <text evidence="2">The sequence shown here is derived from an EMBL/GenBank/DDBJ whole genome shotgun (WGS) entry which is preliminary data.</text>
</comment>
<proteinExistence type="predicted"/>
<sequence>MNEEVRHDGMESENRSEANHDAIYYRTKSSGSLVFCMFTDNPGINSSEKFTASQSGIGCSSTSSTSSTFSLEKLENVVRIPNKPRLSIDASARATDGIRLSPEFLDTLSIPKKDDNVIRQLSDANRLFSTFGPYFDSFYGVSALERLRNGSLRRRLLAQEPDLTKPTTSNEAASSMQNDAEQEHGTAFRPFRRTRLGDFPSTQSLFEMNDLPSAMSTSSQFEEFRRKESFHEEKFSSSSGFQTPTTALGAAFQDFSLGKSAFNPVLSNRHHQHKTGYRISDLLDDTPRNLRRSADWTTDMKSFPSTEAATGEGGAVVPPKIHRVPIKLIQHSASNIDLPSSSRSVSFSASETDNRFSPMKEEIIDEIMESPSSPQAKHARTSFVDPLTINVDAQSATSDLPSSISSSVNSFVYRPMADQTASLQKQIDELTAASCRAVMPNANGFVDPELIRAQLENCRKQMDKIQELIGQTQAGLNNIKDEQYSNAVISCYQKYS</sequence>
<dbReference type="EMBL" id="LIAE01009762">
    <property type="protein sequence ID" value="PAV68416.1"/>
    <property type="molecule type" value="Genomic_DNA"/>
</dbReference>
<keyword evidence="3" id="KW-1185">Reference proteome</keyword>
<dbReference type="STRING" id="2018661.A0A2A2K3F6"/>
<gene>
    <name evidence="2" type="ORF">WR25_09756</name>
</gene>
<dbReference type="Proteomes" id="UP000218231">
    <property type="component" value="Unassembled WGS sequence"/>
</dbReference>
<feature type="region of interest" description="Disordered" evidence="1">
    <location>
        <begin position="157"/>
        <end position="185"/>
    </location>
</feature>
<dbReference type="AlphaFoldDB" id="A0A2A2K3F6"/>
<evidence type="ECO:0000256" key="1">
    <source>
        <dbReference type="SAM" id="MobiDB-lite"/>
    </source>
</evidence>
<accession>A0A2A2K3F6</accession>
<reference evidence="2 3" key="1">
    <citation type="journal article" date="2017" name="Curr. Biol.">
        <title>Genome architecture and evolution of a unichromosomal asexual nematode.</title>
        <authorList>
            <person name="Fradin H."/>
            <person name="Zegar C."/>
            <person name="Gutwein M."/>
            <person name="Lucas J."/>
            <person name="Kovtun M."/>
            <person name="Corcoran D."/>
            <person name="Baugh L.R."/>
            <person name="Kiontke K."/>
            <person name="Gunsalus K."/>
            <person name="Fitch D.H."/>
            <person name="Piano F."/>
        </authorList>
    </citation>
    <scope>NUCLEOTIDE SEQUENCE [LARGE SCALE GENOMIC DNA]</scope>
    <source>
        <strain evidence="2">PF1309</strain>
    </source>
</reference>
<protein>
    <submittedName>
        <fullName evidence="2">Uncharacterized protein</fullName>
    </submittedName>
</protein>
<evidence type="ECO:0000313" key="2">
    <source>
        <dbReference type="EMBL" id="PAV68410.1"/>
    </source>
</evidence>
<evidence type="ECO:0000313" key="3">
    <source>
        <dbReference type="Proteomes" id="UP000218231"/>
    </source>
</evidence>